<sequence>MSAQHIPTPTTLAAPAPDSRDRGGFASVQILSGPHPSAEATPMGQLRPVPPMPQYPLVLPVRLSQRSGPTAQSHAPPQAAGVRCAGPAELGRTTHPLAESP</sequence>
<feature type="compositionally biased region" description="Polar residues" evidence="1">
    <location>
        <begin position="65"/>
        <end position="75"/>
    </location>
</feature>
<feature type="region of interest" description="Disordered" evidence="1">
    <location>
        <begin position="1"/>
        <end position="51"/>
    </location>
</feature>
<feature type="region of interest" description="Disordered" evidence="1">
    <location>
        <begin position="65"/>
        <end position="101"/>
    </location>
</feature>
<protein>
    <submittedName>
        <fullName evidence="2">Uncharacterized protein</fullName>
    </submittedName>
</protein>
<reference evidence="3" key="1">
    <citation type="journal article" date="2019" name="Int. J. Syst. Evol. Microbiol.">
        <title>The Global Catalogue of Microorganisms (GCM) 10K type strain sequencing project: providing services to taxonomists for standard genome sequencing and annotation.</title>
        <authorList>
            <consortium name="The Broad Institute Genomics Platform"/>
            <consortium name="The Broad Institute Genome Sequencing Center for Infectious Disease"/>
            <person name="Wu L."/>
            <person name="Ma J."/>
        </authorList>
    </citation>
    <scope>NUCLEOTIDE SEQUENCE [LARGE SCALE GENOMIC DNA]</scope>
    <source>
        <strain evidence="3">JCM 9377</strain>
    </source>
</reference>
<evidence type="ECO:0000313" key="2">
    <source>
        <dbReference type="EMBL" id="GAA3234367.1"/>
    </source>
</evidence>
<gene>
    <name evidence="2" type="ORF">GCM10010468_67420</name>
</gene>
<evidence type="ECO:0000313" key="3">
    <source>
        <dbReference type="Proteomes" id="UP001501237"/>
    </source>
</evidence>
<dbReference type="EMBL" id="BAAAUV010000026">
    <property type="protein sequence ID" value="GAA3234367.1"/>
    <property type="molecule type" value="Genomic_DNA"/>
</dbReference>
<keyword evidence="3" id="KW-1185">Reference proteome</keyword>
<name>A0ABP6QL36_9ACTN</name>
<proteinExistence type="predicted"/>
<feature type="compositionally biased region" description="Low complexity" evidence="1">
    <location>
        <begin position="7"/>
        <end position="17"/>
    </location>
</feature>
<comment type="caution">
    <text evidence="2">The sequence shown here is derived from an EMBL/GenBank/DDBJ whole genome shotgun (WGS) entry which is preliminary data.</text>
</comment>
<evidence type="ECO:0000256" key="1">
    <source>
        <dbReference type="SAM" id="MobiDB-lite"/>
    </source>
</evidence>
<organism evidence="2 3">
    <name type="scientific">Actinocorallia longicatena</name>
    <dbReference type="NCBI Taxonomy" id="111803"/>
    <lineage>
        <taxon>Bacteria</taxon>
        <taxon>Bacillati</taxon>
        <taxon>Actinomycetota</taxon>
        <taxon>Actinomycetes</taxon>
        <taxon>Streptosporangiales</taxon>
        <taxon>Thermomonosporaceae</taxon>
        <taxon>Actinocorallia</taxon>
    </lineage>
</organism>
<dbReference type="Proteomes" id="UP001501237">
    <property type="component" value="Unassembled WGS sequence"/>
</dbReference>
<accession>A0ABP6QL36</accession>